<evidence type="ECO:0000313" key="3">
    <source>
        <dbReference type="Proteomes" id="UP000295531"/>
    </source>
</evidence>
<name>A0A4R6P0R8_9GAMM</name>
<accession>A0A4R6P0R8</accession>
<dbReference type="EMBL" id="SNXI01000015">
    <property type="protein sequence ID" value="TDP30775.1"/>
    <property type="molecule type" value="Genomic_DNA"/>
</dbReference>
<dbReference type="Pfam" id="PF06527">
    <property type="entry name" value="TniQ"/>
    <property type="match status" value="1"/>
</dbReference>
<protein>
    <submittedName>
        <fullName evidence="2">TniQ protein</fullName>
    </submittedName>
</protein>
<evidence type="ECO:0000313" key="2">
    <source>
        <dbReference type="EMBL" id="TDP30775.1"/>
    </source>
</evidence>
<dbReference type="AlphaFoldDB" id="A0A4R6P0R8"/>
<feature type="domain" description="TniQ" evidence="1">
    <location>
        <begin position="19"/>
        <end position="161"/>
    </location>
</feature>
<comment type="caution">
    <text evidence="2">The sequence shown here is derived from an EMBL/GenBank/DDBJ whole genome shotgun (WGS) entry which is preliminary data.</text>
</comment>
<keyword evidence="3" id="KW-1185">Reference proteome</keyword>
<gene>
    <name evidence="2" type="ORF">DEU29_11558</name>
</gene>
<dbReference type="InterPro" id="IPR009492">
    <property type="entry name" value="TniQ"/>
</dbReference>
<evidence type="ECO:0000259" key="1">
    <source>
        <dbReference type="Pfam" id="PF06527"/>
    </source>
</evidence>
<reference evidence="2 3" key="1">
    <citation type="submission" date="2019-03" db="EMBL/GenBank/DDBJ databases">
        <title>Freshwater and sediment microbial communities from various areas in North America, analyzing microbe dynamics in response to fracking.</title>
        <authorList>
            <person name="Lamendella R."/>
        </authorList>
    </citation>
    <scope>NUCLEOTIDE SEQUENCE [LARGE SCALE GENOMIC DNA]</scope>
    <source>
        <strain evidence="2 3">18_TX</strain>
    </source>
</reference>
<dbReference type="Proteomes" id="UP000295531">
    <property type="component" value="Unassembled WGS sequence"/>
</dbReference>
<sequence>MLHAHGRAKVHRVVRGPWPARIKPLENETLSSWLVRASLANFSSPSTVVNYIWPGWRAWTRDIDRELTPDQLKALQQVSSLSESEIDSMLLKPVIMRVNQDTKLNRTNTWPWVIQRSTRNKNTIRSTQFCPLCLMEDVKPYLRRQWRISFITICTKHRINLHDSCPHCGASVEVHKLTRGKLKQCAHCRWDMSDIKPASANNELASVTGMLEKQAFSEQDYSPTHFQRLRYLISLVRRLSAKQSIPQSAATLFQCNEERFYAFADFSSLAFDWLTTDDRRSLLETVAPLMSMGTAQFALSLLESDIPLSLLNNCADTIPEELQQYLPEKRCFDARARNETQNPVKKLPSRRAIERRWQAFLVKHGID</sequence>
<proteinExistence type="predicted"/>
<organism evidence="2 3">
    <name type="scientific">Idiomarina aquatica</name>
    <dbReference type="NCBI Taxonomy" id="1327752"/>
    <lineage>
        <taxon>Bacteria</taxon>
        <taxon>Pseudomonadati</taxon>
        <taxon>Pseudomonadota</taxon>
        <taxon>Gammaproteobacteria</taxon>
        <taxon>Alteromonadales</taxon>
        <taxon>Idiomarinaceae</taxon>
        <taxon>Idiomarina</taxon>
    </lineage>
</organism>